<dbReference type="RefSeq" id="WP_159465356.1">
    <property type="nucleotide sequence ID" value="NZ_CACSIW010000007.1"/>
</dbReference>
<gene>
    <name evidence="1" type="ORF">EC847_101226</name>
</gene>
<name>A0A4R6EWY2_SCAGO</name>
<proteinExistence type="predicted"/>
<keyword evidence="2" id="KW-1185">Reference proteome</keyword>
<comment type="caution">
    <text evidence="1">The sequence shown here is derived from an EMBL/GenBank/DDBJ whole genome shotgun (WGS) entry which is preliminary data.</text>
</comment>
<protein>
    <submittedName>
        <fullName evidence="1">Uncharacterized protein</fullName>
    </submittedName>
</protein>
<evidence type="ECO:0000313" key="2">
    <source>
        <dbReference type="Proteomes" id="UP000295530"/>
    </source>
</evidence>
<organism evidence="1 2">
    <name type="scientific">Scandinavium goeteborgense</name>
    <dbReference type="NCBI Taxonomy" id="1851514"/>
    <lineage>
        <taxon>Bacteria</taxon>
        <taxon>Pseudomonadati</taxon>
        <taxon>Pseudomonadota</taxon>
        <taxon>Gammaproteobacteria</taxon>
        <taxon>Enterobacterales</taxon>
        <taxon>Enterobacteriaceae</taxon>
        <taxon>Scandinavium</taxon>
    </lineage>
</organism>
<sequence>MNSVHTWLRNLKTAWLQEPTGINHLGPLYLTPAQRYALLKELMMPVSEIKKPGK</sequence>
<dbReference type="AlphaFoldDB" id="A0A4R6EWY2"/>
<accession>A0A4R6EWY2</accession>
<dbReference type="Proteomes" id="UP000295530">
    <property type="component" value="Unassembled WGS sequence"/>
</dbReference>
<reference evidence="1 2" key="1">
    <citation type="submission" date="2019-03" db="EMBL/GenBank/DDBJ databases">
        <title>Genomic analyses of the natural microbiome of Caenorhabditis elegans.</title>
        <authorList>
            <person name="Samuel B."/>
        </authorList>
    </citation>
    <scope>NUCLEOTIDE SEQUENCE [LARGE SCALE GENOMIC DNA]</scope>
    <source>
        <strain evidence="1 2">BIGb0156</strain>
    </source>
</reference>
<dbReference type="EMBL" id="SNVX01000001">
    <property type="protein sequence ID" value="TDN64301.1"/>
    <property type="molecule type" value="Genomic_DNA"/>
</dbReference>
<evidence type="ECO:0000313" key="1">
    <source>
        <dbReference type="EMBL" id="TDN64301.1"/>
    </source>
</evidence>